<dbReference type="EMBL" id="JACOPS010000002">
    <property type="protein sequence ID" value="MBC5727765.1"/>
    <property type="molecule type" value="Genomic_DNA"/>
</dbReference>
<feature type="region of interest" description="Disordered" evidence="1">
    <location>
        <begin position="47"/>
        <end position="148"/>
    </location>
</feature>
<feature type="compositionally biased region" description="Basic and acidic residues" evidence="1">
    <location>
        <begin position="119"/>
        <end position="139"/>
    </location>
</feature>
<dbReference type="Proteomes" id="UP000636755">
    <property type="component" value="Unassembled WGS sequence"/>
</dbReference>
<comment type="caution">
    <text evidence="2">The sequence shown here is derived from an EMBL/GenBank/DDBJ whole genome shotgun (WGS) entry which is preliminary data.</text>
</comment>
<evidence type="ECO:0000313" key="2">
    <source>
        <dbReference type="EMBL" id="MBC5727765.1"/>
    </source>
</evidence>
<dbReference type="Gene3D" id="2.60.40.1080">
    <property type="match status" value="1"/>
</dbReference>
<keyword evidence="3" id="KW-1185">Reference proteome</keyword>
<dbReference type="RefSeq" id="WP_186935035.1">
    <property type="nucleotide sequence ID" value="NZ_JACOPS010000002.1"/>
</dbReference>
<reference evidence="2 3" key="1">
    <citation type="submission" date="2020-08" db="EMBL/GenBank/DDBJ databases">
        <title>Genome public.</title>
        <authorList>
            <person name="Liu C."/>
            <person name="Sun Q."/>
        </authorList>
    </citation>
    <scope>NUCLEOTIDE SEQUENCE [LARGE SCALE GENOMIC DNA]</scope>
    <source>
        <strain evidence="2 3">NSJ-71</strain>
    </source>
</reference>
<proteinExistence type="predicted"/>
<evidence type="ECO:0000256" key="1">
    <source>
        <dbReference type="SAM" id="MobiDB-lite"/>
    </source>
</evidence>
<sequence>MIAVVIIVSLAVNGKTEKEEVNTTASYSSSVIKFTNAAETTQSISKWQNSSELATQQSSQSVNSERSESSESQSKSESKSEDSEHEQSQEPNENSINNSSHNSSQSNNNYYRPQQSETPKPEPTKVQEPQTTKKVEKPTSKPNVKPQETTKDNIYFSYSSVSIHTDDVLFLNLIGADNGVSWSVGNSYILQNYGGGGNQCSFKALKKGSTTVTATYNGRSYTCYVTVN</sequence>
<accession>A0ABR7HJQ2</accession>
<evidence type="ECO:0008006" key="4">
    <source>
        <dbReference type="Google" id="ProtNLM"/>
    </source>
</evidence>
<protein>
    <recommendedName>
        <fullName evidence="4">Ig-like domain-containing protein</fullName>
    </recommendedName>
</protein>
<feature type="compositionally biased region" description="Low complexity" evidence="1">
    <location>
        <begin position="89"/>
        <end position="116"/>
    </location>
</feature>
<name>A0ABR7HJQ2_9FIRM</name>
<gene>
    <name evidence="2" type="ORF">H8R91_04345</name>
</gene>
<evidence type="ECO:0000313" key="3">
    <source>
        <dbReference type="Proteomes" id="UP000636755"/>
    </source>
</evidence>
<organism evidence="2 3">
    <name type="scientific">Ruminococcus intestinalis</name>
    <dbReference type="NCBI Taxonomy" id="2763066"/>
    <lineage>
        <taxon>Bacteria</taxon>
        <taxon>Bacillati</taxon>
        <taxon>Bacillota</taxon>
        <taxon>Clostridia</taxon>
        <taxon>Eubacteriales</taxon>
        <taxon>Oscillospiraceae</taxon>
        <taxon>Ruminococcus</taxon>
    </lineage>
</organism>
<feature type="compositionally biased region" description="Basic and acidic residues" evidence="1">
    <location>
        <begin position="65"/>
        <end position="88"/>
    </location>
</feature>